<organism evidence="1 2">
    <name type="scientific">Geothermobacter hydrogeniphilus</name>
    <dbReference type="NCBI Taxonomy" id="1969733"/>
    <lineage>
        <taxon>Bacteria</taxon>
        <taxon>Pseudomonadati</taxon>
        <taxon>Thermodesulfobacteriota</taxon>
        <taxon>Desulfuromonadia</taxon>
        <taxon>Desulfuromonadales</taxon>
        <taxon>Geothermobacteraceae</taxon>
        <taxon>Geothermobacter</taxon>
    </lineage>
</organism>
<dbReference type="InterPro" id="IPR025354">
    <property type="entry name" value="DUF4258"/>
</dbReference>
<dbReference type="AlphaFoldDB" id="A0A2K2H8W0"/>
<evidence type="ECO:0008006" key="3">
    <source>
        <dbReference type="Google" id="ProtNLM"/>
    </source>
</evidence>
<accession>A0A2K2H8W0</accession>
<evidence type="ECO:0000313" key="2">
    <source>
        <dbReference type="Proteomes" id="UP000236340"/>
    </source>
</evidence>
<gene>
    <name evidence="1" type="ORF">C2E25_11160</name>
</gene>
<dbReference type="Pfam" id="PF14076">
    <property type="entry name" value="DUF4258"/>
    <property type="match status" value="1"/>
</dbReference>
<proteinExistence type="predicted"/>
<comment type="caution">
    <text evidence="1">The sequence shown here is derived from an EMBL/GenBank/DDBJ whole genome shotgun (WGS) entry which is preliminary data.</text>
</comment>
<reference evidence="1 2" key="1">
    <citation type="journal article" date="2018" name="Genome Announc.">
        <title>Genome Sequence of Geothermobacter sp. HR-1 Iron Reducer from the Loihi Seamount.</title>
        <authorList>
            <person name="Smith H."/>
            <person name="Abuyen K."/>
            <person name="Tremblay J."/>
            <person name="Savalia P."/>
            <person name="Perez-Rodriguez I."/>
            <person name="Emerson D."/>
            <person name="Tully B."/>
            <person name="Amend J."/>
        </authorList>
    </citation>
    <scope>NUCLEOTIDE SEQUENCE [LARGE SCALE GENOMIC DNA]</scope>
    <source>
        <strain evidence="1 2">HR-1</strain>
    </source>
</reference>
<sequence length="93" mass="10747">MNQPLSPTDARKLLRRILDGGIVTYAQPHALDRLKERSISILDCENVMRAGVVEEPELVEGCWRYRVRSRKIVVVVEFLSDDEVLILTAWRIK</sequence>
<dbReference type="OrthoDB" id="5521284at2"/>
<dbReference type="RefSeq" id="WP_103115817.1">
    <property type="nucleotide sequence ID" value="NZ_PPFX01000024.1"/>
</dbReference>
<dbReference type="EMBL" id="PPFX01000024">
    <property type="protein sequence ID" value="PNU19746.1"/>
    <property type="molecule type" value="Genomic_DNA"/>
</dbReference>
<name>A0A2K2H8W0_9BACT</name>
<protein>
    <recommendedName>
        <fullName evidence="3">DUF4258 domain-containing protein</fullName>
    </recommendedName>
</protein>
<evidence type="ECO:0000313" key="1">
    <source>
        <dbReference type="EMBL" id="PNU19746.1"/>
    </source>
</evidence>
<dbReference type="Proteomes" id="UP000236340">
    <property type="component" value="Unassembled WGS sequence"/>
</dbReference>